<dbReference type="GO" id="GO:0009691">
    <property type="term" value="P:cytokinin biosynthetic process"/>
    <property type="evidence" value="ECO:0007669"/>
    <property type="project" value="UniProtKB-UniRule"/>
</dbReference>
<comment type="similarity">
    <text evidence="2 3">Belongs to the LOG family.</text>
</comment>
<dbReference type="GO" id="GO:0008714">
    <property type="term" value="F:AMP nucleosidase activity"/>
    <property type="evidence" value="ECO:0007669"/>
    <property type="project" value="UniProtKB-EC"/>
</dbReference>
<dbReference type="Gene3D" id="3.40.50.450">
    <property type="match status" value="1"/>
</dbReference>
<dbReference type="GO" id="GO:0005829">
    <property type="term" value="C:cytosol"/>
    <property type="evidence" value="ECO:0007669"/>
    <property type="project" value="TreeGrafter"/>
</dbReference>
<protein>
    <recommendedName>
        <fullName evidence="3">Cytokinin riboside 5'-monophosphate phosphoribohydrolase</fullName>
        <ecNumber evidence="3">3.2.2.n1</ecNumber>
    </recommendedName>
</protein>
<name>A0A5M6IPV1_9PROT</name>
<dbReference type="EMBL" id="VWPK01000035">
    <property type="protein sequence ID" value="KAA5610313.1"/>
    <property type="molecule type" value="Genomic_DNA"/>
</dbReference>
<keyword evidence="3" id="KW-0378">Hydrolase</keyword>
<comment type="catalytic activity">
    <reaction evidence="1">
        <text>AMP + H2O = D-ribose 5-phosphate + adenine</text>
        <dbReference type="Rhea" id="RHEA:20129"/>
        <dbReference type="ChEBI" id="CHEBI:15377"/>
        <dbReference type="ChEBI" id="CHEBI:16708"/>
        <dbReference type="ChEBI" id="CHEBI:78346"/>
        <dbReference type="ChEBI" id="CHEBI:456215"/>
        <dbReference type="EC" id="3.2.2.4"/>
    </reaction>
</comment>
<dbReference type="PANTHER" id="PTHR31223">
    <property type="entry name" value="LOG FAMILY PROTEIN YJL055W"/>
    <property type="match status" value="1"/>
</dbReference>
<keyword evidence="3" id="KW-0203">Cytokinin biosynthesis</keyword>
<organism evidence="4 5">
    <name type="scientific">Rhodovastum atsumiense</name>
    <dbReference type="NCBI Taxonomy" id="504468"/>
    <lineage>
        <taxon>Bacteria</taxon>
        <taxon>Pseudomonadati</taxon>
        <taxon>Pseudomonadota</taxon>
        <taxon>Alphaproteobacteria</taxon>
        <taxon>Acetobacterales</taxon>
        <taxon>Acetobacteraceae</taxon>
        <taxon>Rhodovastum</taxon>
    </lineage>
</organism>
<evidence type="ECO:0000256" key="3">
    <source>
        <dbReference type="RuleBase" id="RU363015"/>
    </source>
</evidence>
<dbReference type="InterPro" id="IPR031100">
    <property type="entry name" value="LOG_fam"/>
</dbReference>
<dbReference type="PANTHER" id="PTHR31223:SF70">
    <property type="entry name" value="LOG FAMILY PROTEIN YJL055W"/>
    <property type="match status" value="1"/>
</dbReference>
<dbReference type="OrthoDB" id="9801098at2"/>
<dbReference type="SUPFAM" id="SSF102405">
    <property type="entry name" value="MCP/YpsA-like"/>
    <property type="match status" value="1"/>
</dbReference>
<dbReference type="AlphaFoldDB" id="A0A5M6IPV1"/>
<dbReference type="NCBIfam" id="TIGR00730">
    <property type="entry name" value="Rossman fold protein, TIGR00730 family"/>
    <property type="match status" value="1"/>
</dbReference>
<evidence type="ECO:0000313" key="5">
    <source>
        <dbReference type="Proteomes" id="UP000325255"/>
    </source>
</evidence>
<accession>A0A5M6IPV1</accession>
<dbReference type="Pfam" id="PF03641">
    <property type="entry name" value="Lysine_decarbox"/>
    <property type="match status" value="1"/>
</dbReference>
<dbReference type="InterPro" id="IPR005269">
    <property type="entry name" value="LOG"/>
</dbReference>
<reference evidence="4 5" key="1">
    <citation type="submission" date="2019-09" db="EMBL/GenBank/DDBJ databases">
        <title>Genome sequence of Rhodovastum atsumiense, a diverse member of the Acetobacteraceae family of non-sulfur purple photosynthetic bacteria.</title>
        <authorList>
            <person name="Meyer T."/>
            <person name="Kyndt J."/>
        </authorList>
    </citation>
    <scope>NUCLEOTIDE SEQUENCE [LARGE SCALE GENOMIC DNA]</scope>
    <source>
        <strain evidence="4 5">DSM 21279</strain>
    </source>
</reference>
<evidence type="ECO:0000313" key="4">
    <source>
        <dbReference type="EMBL" id="KAA5610313.1"/>
    </source>
</evidence>
<keyword evidence="5" id="KW-1185">Reference proteome</keyword>
<proteinExistence type="inferred from homology"/>
<gene>
    <name evidence="4" type="ORF">F1189_20230</name>
</gene>
<comment type="caution">
    <text evidence="4">The sequence shown here is derived from an EMBL/GenBank/DDBJ whole genome shotgun (WGS) entry which is preliminary data.</text>
</comment>
<dbReference type="EC" id="3.2.2.n1" evidence="3"/>
<evidence type="ECO:0000256" key="2">
    <source>
        <dbReference type="ARBA" id="ARBA00006763"/>
    </source>
</evidence>
<sequence>MRYCIFSGSSAGRLPLYTEAAKQLGHALVDSGIGLVYGGASVGLMGVIADTVESRGGEVIGVIPRSLVEKEVAHTRLSDLRIVDTMHQRKALMAELSDGFIALPGGIGTLEELFEVWTWAQLGHHGKPCALLNVNGFYTGLASFLDHIVDEAFLKPVHRNMLIVEQEVSPLLAALRTYEAPRATKWITATHR</sequence>
<evidence type="ECO:0000256" key="1">
    <source>
        <dbReference type="ARBA" id="ARBA00000274"/>
    </source>
</evidence>
<dbReference type="Proteomes" id="UP000325255">
    <property type="component" value="Unassembled WGS sequence"/>
</dbReference>